<keyword evidence="1" id="KW-0175">Coiled coil</keyword>
<dbReference type="EMBL" id="RCMG01000179">
    <property type="protein sequence ID" value="KAG2860604.1"/>
    <property type="molecule type" value="Genomic_DNA"/>
</dbReference>
<accession>A0A329RK57</accession>
<gene>
    <name evidence="7" type="ORF">PC110_g18809</name>
    <name evidence="3" type="ORF">PC113_g7899</name>
    <name evidence="4" type="ORF">PC115_g6606</name>
    <name evidence="5" type="ORF">PC117_g7824</name>
    <name evidence="6" type="ORF">PC118_g16208</name>
</gene>
<reference evidence="7 8" key="1">
    <citation type="submission" date="2018-01" db="EMBL/GenBank/DDBJ databases">
        <title>Draft genome of the strawberry crown rot pathogen Phytophthora cactorum.</title>
        <authorList>
            <person name="Armitage A.D."/>
            <person name="Lysoe E."/>
            <person name="Nellist C.F."/>
            <person name="Harrison R.J."/>
            <person name="Brurberg M.B."/>
        </authorList>
    </citation>
    <scope>NUCLEOTIDE SEQUENCE [LARGE SCALE GENOMIC DNA]</scope>
    <source>
        <strain evidence="7 8">10300</strain>
    </source>
</reference>
<feature type="compositionally biased region" description="Polar residues" evidence="2">
    <location>
        <begin position="58"/>
        <end position="72"/>
    </location>
</feature>
<name>A0A329RK57_9STRA</name>
<dbReference type="Proteomes" id="UP000736787">
    <property type="component" value="Unassembled WGS sequence"/>
</dbReference>
<evidence type="ECO:0000313" key="4">
    <source>
        <dbReference type="EMBL" id="KAG2930198.1"/>
    </source>
</evidence>
<organism evidence="7 8">
    <name type="scientific">Phytophthora cactorum</name>
    <dbReference type="NCBI Taxonomy" id="29920"/>
    <lineage>
        <taxon>Eukaryota</taxon>
        <taxon>Sar</taxon>
        <taxon>Stramenopiles</taxon>
        <taxon>Oomycota</taxon>
        <taxon>Peronosporomycetes</taxon>
        <taxon>Peronosporales</taxon>
        <taxon>Peronosporaceae</taxon>
        <taxon>Phytophthora</taxon>
    </lineage>
</organism>
<dbReference type="EMBL" id="RCMI01000149">
    <property type="protein sequence ID" value="KAG2930198.1"/>
    <property type="molecule type" value="Genomic_DNA"/>
</dbReference>
<feature type="region of interest" description="Disordered" evidence="2">
    <location>
        <begin position="25"/>
        <end position="109"/>
    </location>
</feature>
<evidence type="ECO:0000256" key="1">
    <source>
        <dbReference type="SAM" id="Coils"/>
    </source>
</evidence>
<keyword evidence="8" id="KW-1185">Reference proteome</keyword>
<protein>
    <submittedName>
        <fullName evidence="7">Uncharacterized protein</fullName>
    </submittedName>
</protein>
<comment type="caution">
    <text evidence="7">The sequence shown here is derived from an EMBL/GenBank/DDBJ whole genome shotgun (WGS) entry which is preliminary data.</text>
</comment>
<proteinExistence type="predicted"/>
<evidence type="ECO:0000313" key="6">
    <source>
        <dbReference type="EMBL" id="KAG2971562.1"/>
    </source>
</evidence>
<reference evidence="3" key="2">
    <citation type="submission" date="2018-10" db="EMBL/GenBank/DDBJ databases">
        <title>Effector identification in a new, highly contiguous assembly of the strawberry crown rot pathogen Phytophthora cactorum.</title>
        <authorList>
            <person name="Armitage A.D."/>
            <person name="Nellist C.F."/>
            <person name="Bates H."/>
            <person name="Vickerstaff R.J."/>
            <person name="Harrison R.J."/>
        </authorList>
    </citation>
    <scope>NUCLEOTIDE SEQUENCE</scope>
    <source>
        <strain evidence="3">15-7</strain>
        <strain evidence="4">4032</strain>
        <strain evidence="5">4040</strain>
        <strain evidence="6">P415</strain>
    </source>
</reference>
<dbReference type="Proteomes" id="UP000735874">
    <property type="component" value="Unassembled WGS sequence"/>
</dbReference>
<sequence length="451" mass="51875">MVLNGSREDIRDDRYYRSLLLGPRVSSVTSPTSSSAHSSPSRSVEDGSAHTLLALKTSMKNPSTTSNDTIITRRQREKPNMVSENENDTAESQPQEKKKRKRKYRKATHTIRKEEKERLQNELDGLQARMEELKQQALASFGKPGQNDKNRAIASKVLRDAVQRQQLEFANIQAIMSEYALSTIQAGSPLQRFIHLSRDKTSRRDTLLALKPLKLKDADHFLWQRRPNVDPCKPMCEDHRYELSNGDFCSTRFTTIQFHGVESVKRVFDMLVQYFCNIEISISEKLGHITIREDDDSGDKGVTQNRLVSTTINGLLMESNTVLFSHFFEPDKEPGHERGRGLIVADFVDEDERHPYRPNERIRRDINAILELTSYTRKVATIGLQPVEGTFGEKLESREESVVVLTRWVFSQLNRPCFSVSTDNWEEMRDNMDRWGETMHRTMIESLTPIA</sequence>
<dbReference type="Proteomes" id="UP000251314">
    <property type="component" value="Unassembled WGS sequence"/>
</dbReference>
<dbReference type="AlphaFoldDB" id="A0A329RK57"/>
<feature type="compositionally biased region" description="Basic residues" evidence="2">
    <location>
        <begin position="97"/>
        <end position="109"/>
    </location>
</feature>
<dbReference type="OrthoDB" id="112779at2759"/>
<evidence type="ECO:0000313" key="3">
    <source>
        <dbReference type="EMBL" id="KAG2860604.1"/>
    </source>
</evidence>
<dbReference type="EMBL" id="RCMK01000163">
    <property type="protein sequence ID" value="KAG2946222.1"/>
    <property type="molecule type" value="Genomic_DNA"/>
</dbReference>
<dbReference type="Proteomes" id="UP000697107">
    <property type="component" value="Unassembled WGS sequence"/>
</dbReference>
<evidence type="ECO:0000313" key="5">
    <source>
        <dbReference type="EMBL" id="KAG2946222.1"/>
    </source>
</evidence>
<evidence type="ECO:0000256" key="2">
    <source>
        <dbReference type="SAM" id="MobiDB-lite"/>
    </source>
</evidence>
<feature type="coiled-coil region" evidence="1">
    <location>
        <begin position="109"/>
        <end position="136"/>
    </location>
</feature>
<evidence type="ECO:0000313" key="7">
    <source>
        <dbReference type="EMBL" id="RAW24771.1"/>
    </source>
</evidence>
<feature type="compositionally biased region" description="Low complexity" evidence="2">
    <location>
        <begin position="25"/>
        <end position="42"/>
    </location>
</feature>
<dbReference type="EMBL" id="MJFZ01000837">
    <property type="protein sequence ID" value="RAW24771.1"/>
    <property type="molecule type" value="Genomic_DNA"/>
</dbReference>
<evidence type="ECO:0000313" key="8">
    <source>
        <dbReference type="Proteomes" id="UP000251314"/>
    </source>
</evidence>
<dbReference type="VEuPathDB" id="FungiDB:PC110_g18809"/>
<dbReference type="Proteomes" id="UP000774804">
    <property type="component" value="Unassembled WGS sequence"/>
</dbReference>
<dbReference type="EMBL" id="RCML01000662">
    <property type="protein sequence ID" value="KAG2971562.1"/>
    <property type="molecule type" value="Genomic_DNA"/>
</dbReference>